<dbReference type="CDD" id="cd17546">
    <property type="entry name" value="REC_hyHK_CKI1_RcsC-like"/>
    <property type="match status" value="1"/>
</dbReference>
<dbReference type="OrthoDB" id="21225at2759"/>
<dbReference type="Proteomes" id="UP000298416">
    <property type="component" value="Unassembled WGS sequence"/>
</dbReference>
<organism evidence="3">
    <name type="scientific">Salvia splendens</name>
    <name type="common">Scarlet sage</name>
    <dbReference type="NCBI Taxonomy" id="180675"/>
    <lineage>
        <taxon>Eukaryota</taxon>
        <taxon>Viridiplantae</taxon>
        <taxon>Streptophyta</taxon>
        <taxon>Embryophyta</taxon>
        <taxon>Tracheophyta</taxon>
        <taxon>Spermatophyta</taxon>
        <taxon>Magnoliopsida</taxon>
        <taxon>eudicotyledons</taxon>
        <taxon>Gunneridae</taxon>
        <taxon>Pentapetalae</taxon>
        <taxon>asterids</taxon>
        <taxon>lamiids</taxon>
        <taxon>Lamiales</taxon>
        <taxon>Lamiaceae</taxon>
        <taxon>Nepetoideae</taxon>
        <taxon>Mentheae</taxon>
        <taxon>Salviinae</taxon>
        <taxon>Salvia</taxon>
        <taxon>Salvia subgen. Calosphace</taxon>
        <taxon>core Calosphace</taxon>
    </lineage>
</organism>
<comment type="caution">
    <text evidence="3">The sequence shown here is derived from an EMBL/GenBank/DDBJ whole genome shotgun (WGS) entry which is preliminary data.</text>
</comment>
<keyword evidence="1" id="KW-0597">Phosphoprotein</keyword>
<gene>
    <name evidence="3" type="ORF">SASPL_121588</name>
</gene>
<dbReference type="InterPro" id="IPR001789">
    <property type="entry name" value="Sig_transdc_resp-reg_receiver"/>
</dbReference>
<dbReference type="PROSITE" id="PS50110">
    <property type="entry name" value="RESPONSE_REGULATORY"/>
    <property type="match status" value="1"/>
</dbReference>
<protein>
    <recommendedName>
        <fullName evidence="2">Response regulatory domain-containing protein</fullName>
    </recommendedName>
</protein>
<dbReference type="PANTHER" id="PTHR43228:SF1">
    <property type="entry name" value="TWO-COMPONENT RESPONSE REGULATOR ARR22"/>
    <property type="match status" value="1"/>
</dbReference>
<evidence type="ECO:0000256" key="1">
    <source>
        <dbReference type="PROSITE-ProRule" id="PRU00169"/>
    </source>
</evidence>
<dbReference type="InterPro" id="IPR011006">
    <property type="entry name" value="CheY-like_superfamily"/>
</dbReference>
<accession>A0A8X8ZWC1</accession>
<evidence type="ECO:0000313" key="4">
    <source>
        <dbReference type="Proteomes" id="UP000298416"/>
    </source>
</evidence>
<reference evidence="3" key="1">
    <citation type="submission" date="2018-01" db="EMBL/GenBank/DDBJ databases">
        <authorList>
            <person name="Mao J.F."/>
        </authorList>
    </citation>
    <scope>NUCLEOTIDE SEQUENCE</scope>
    <source>
        <strain evidence="3">Huo1</strain>
        <tissue evidence="3">Leaf</tissue>
    </source>
</reference>
<feature type="modified residue" description="4-aspartylphosphate" evidence="1">
    <location>
        <position position="59"/>
    </location>
</feature>
<keyword evidence="4" id="KW-1185">Reference proteome</keyword>
<dbReference type="PANTHER" id="PTHR43228">
    <property type="entry name" value="TWO-COMPONENT RESPONSE REGULATOR"/>
    <property type="match status" value="1"/>
</dbReference>
<sequence>MKKGGRKFSALVVDDDQVIRNFEEKLLARFELETKVVKNGEEALKLFREGYTFDVVVMDMEMPVKNGPEWYGGTCRPLVQATRALRAMGVDCMIVGVTSRGDGPEKAELEAAGLNCCWEKPLNDKIVRTILDELAKKSS</sequence>
<dbReference type="Gene3D" id="3.40.50.2300">
    <property type="match status" value="1"/>
</dbReference>
<dbReference type="GO" id="GO:0000160">
    <property type="term" value="P:phosphorelay signal transduction system"/>
    <property type="evidence" value="ECO:0007669"/>
    <property type="project" value="InterPro"/>
</dbReference>
<dbReference type="SUPFAM" id="SSF52172">
    <property type="entry name" value="CheY-like"/>
    <property type="match status" value="1"/>
</dbReference>
<dbReference type="AlphaFoldDB" id="A0A8X8ZWC1"/>
<reference evidence="3" key="2">
    <citation type="submission" date="2020-08" db="EMBL/GenBank/DDBJ databases">
        <title>Plant Genome Project.</title>
        <authorList>
            <person name="Zhang R.-G."/>
        </authorList>
    </citation>
    <scope>NUCLEOTIDE SEQUENCE</scope>
    <source>
        <strain evidence="3">Huo1</strain>
        <tissue evidence="3">Leaf</tissue>
    </source>
</reference>
<dbReference type="EMBL" id="PNBA02000007">
    <property type="protein sequence ID" value="KAG6419368.1"/>
    <property type="molecule type" value="Genomic_DNA"/>
</dbReference>
<proteinExistence type="predicted"/>
<feature type="domain" description="Response regulatory" evidence="2">
    <location>
        <begin position="9"/>
        <end position="135"/>
    </location>
</feature>
<name>A0A8X8ZWC1_SALSN</name>
<evidence type="ECO:0000313" key="3">
    <source>
        <dbReference type="EMBL" id="KAG6419368.1"/>
    </source>
</evidence>
<evidence type="ECO:0000259" key="2">
    <source>
        <dbReference type="PROSITE" id="PS50110"/>
    </source>
</evidence>
<dbReference type="SMART" id="SM00448">
    <property type="entry name" value="REC"/>
    <property type="match status" value="1"/>
</dbReference>
<dbReference type="InterPro" id="IPR052048">
    <property type="entry name" value="ST_Response_Regulator"/>
</dbReference>
<dbReference type="Pfam" id="PF00072">
    <property type="entry name" value="Response_reg"/>
    <property type="match status" value="1"/>
</dbReference>